<sequence length="593" mass="68329">MFIQHAPEAYFFIMFQVDTRPWWLLDHPECPNSFTHLSQIAGYRKWREDTARYVHDFMTYCESKYGNKIVGYILKGGTTTEWFSTQDHGETHPLKEEAFRTYMGNTNIRIPNQEERDRTSDGAFRDPVKDATAIAYWKFHHELIADTVSYFSSHIQKVIEHKKLLGIYFGYLLELTDHRLLHEGHLAYESLFDSPDIDIFASPSSYWFRQVDGTSAMMTMVDSLDLRNKLHFLEFDHITHLAPQYVEGKPIPGFESKYSDEQQTINVMRRDFAMMLTKRTGIWWFDMFEGWFYSEGMMREIHNMIEIANTSTRSGSKSVAEIVVIADPISMYYVGADSRLNNDLLSAQRDGLGRMGAPFDLISLNDIDHPNMDHERYKLYIFLNTFLMPMEKRQFIEHQLKTQGKTFLWIYASGFVTELGLSEEGISATTGIQVQRNKQEESLIDVVFQGDSVIVAEMISYGFSRKMAPNFQIIDKDAEICGYYHNSGYAALGKKKVGESMSIYSGAGNLPGNILREIAKEAGVHIYYDGDAPIFVNDTYIGINAFSPVRFTLHLTRDTEVVEVFSKTQYSSTDMTLDLELLDGGMKLFQLKR</sequence>
<dbReference type="EMBL" id="JACVVD010000002">
    <property type="protein sequence ID" value="MBD0379805.1"/>
    <property type="molecule type" value="Genomic_DNA"/>
</dbReference>
<proteinExistence type="predicted"/>
<accession>A0A926KPL4</accession>
<organism evidence="1 2">
    <name type="scientific">Paenibacillus sedimenti</name>
    <dbReference type="NCBI Taxonomy" id="2770274"/>
    <lineage>
        <taxon>Bacteria</taxon>
        <taxon>Bacillati</taxon>
        <taxon>Bacillota</taxon>
        <taxon>Bacilli</taxon>
        <taxon>Bacillales</taxon>
        <taxon>Paenibacillaceae</taxon>
        <taxon>Paenibacillus</taxon>
    </lineage>
</organism>
<evidence type="ECO:0000313" key="1">
    <source>
        <dbReference type="EMBL" id="MBD0379805.1"/>
    </source>
</evidence>
<comment type="caution">
    <text evidence="1">The sequence shown here is derived from an EMBL/GenBank/DDBJ whole genome shotgun (WGS) entry which is preliminary data.</text>
</comment>
<dbReference type="Proteomes" id="UP000650466">
    <property type="component" value="Unassembled WGS sequence"/>
</dbReference>
<name>A0A926KPL4_9BACL</name>
<dbReference type="AlphaFoldDB" id="A0A926KPL4"/>
<keyword evidence="2" id="KW-1185">Reference proteome</keyword>
<evidence type="ECO:0000313" key="2">
    <source>
        <dbReference type="Proteomes" id="UP000650466"/>
    </source>
</evidence>
<gene>
    <name evidence="1" type="ORF">ICC18_06745</name>
</gene>
<reference evidence="1" key="1">
    <citation type="submission" date="2020-09" db="EMBL/GenBank/DDBJ databases">
        <title>Draft Genome Sequence of Paenibacillus sp. WST5.</title>
        <authorList>
            <person name="Bao Z."/>
        </authorList>
    </citation>
    <scope>NUCLEOTIDE SEQUENCE</scope>
    <source>
        <strain evidence="1">WST5</strain>
    </source>
</reference>
<evidence type="ECO:0008006" key="3">
    <source>
        <dbReference type="Google" id="ProtNLM"/>
    </source>
</evidence>
<protein>
    <recommendedName>
        <fullName evidence="3">Glycoside hydrolase family 42 N-terminal domain-containing protein</fullName>
    </recommendedName>
</protein>